<evidence type="ECO:0000313" key="1">
    <source>
        <dbReference type="EMBL" id="KAJ9056126.1"/>
    </source>
</evidence>
<dbReference type="EMBL" id="QTSX02006023">
    <property type="protein sequence ID" value="KAJ9056126.1"/>
    <property type="molecule type" value="Genomic_DNA"/>
</dbReference>
<organism evidence="1 2">
    <name type="scientific">Entomophthora muscae</name>
    <dbReference type="NCBI Taxonomy" id="34485"/>
    <lineage>
        <taxon>Eukaryota</taxon>
        <taxon>Fungi</taxon>
        <taxon>Fungi incertae sedis</taxon>
        <taxon>Zoopagomycota</taxon>
        <taxon>Entomophthoromycotina</taxon>
        <taxon>Entomophthoromycetes</taxon>
        <taxon>Entomophthorales</taxon>
        <taxon>Entomophthoraceae</taxon>
        <taxon>Entomophthora</taxon>
    </lineage>
</organism>
<keyword evidence="2" id="KW-1185">Reference proteome</keyword>
<dbReference type="Proteomes" id="UP001165960">
    <property type="component" value="Unassembled WGS sequence"/>
</dbReference>
<accession>A0ACC2S1E4</accession>
<gene>
    <name evidence="1" type="ORF">DSO57_1036267</name>
</gene>
<sequence>MVGTYIPPSALIEDFETTFDAYLDVDLLFDYIDVSLVLPEMIRSSALWTDSELYQAFALIGTFFMSDLIITTYSKLDNVFARMSGCCNFMSGTAPVDTNYPILFIEASSLVISN</sequence>
<reference evidence="1" key="1">
    <citation type="submission" date="2022-04" db="EMBL/GenBank/DDBJ databases">
        <title>Genome of the entomopathogenic fungus Entomophthora muscae.</title>
        <authorList>
            <person name="Elya C."/>
            <person name="Lovett B.R."/>
            <person name="Lee E."/>
            <person name="Macias A.M."/>
            <person name="Hajek A.E."/>
            <person name="De Bivort B.L."/>
            <person name="Kasson M.T."/>
            <person name="De Fine Licht H.H."/>
            <person name="Stajich J.E."/>
        </authorList>
    </citation>
    <scope>NUCLEOTIDE SEQUENCE</scope>
    <source>
        <strain evidence="1">Berkeley</strain>
    </source>
</reference>
<evidence type="ECO:0000313" key="2">
    <source>
        <dbReference type="Proteomes" id="UP001165960"/>
    </source>
</evidence>
<comment type="caution">
    <text evidence="1">The sequence shown here is derived from an EMBL/GenBank/DDBJ whole genome shotgun (WGS) entry which is preliminary data.</text>
</comment>
<protein>
    <submittedName>
        <fullName evidence="1">Uncharacterized protein</fullName>
    </submittedName>
</protein>
<name>A0ACC2S1E4_9FUNG</name>
<proteinExistence type="predicted"/>